<accession>C5C191</accession>
<reference evidence="1 2" key="1">
    <citation type="journal article" date="2009" name="Stand. Genomic Sci.">
        <title>Complete genome sequence of Beutenbergia cavernae type strain (HKI 0122).</title>
        <authorList>
            <person name="Land M."/>
            <person name="Pukall R."/>
            <person name="Abt B."/>
            <person name="Goker M."/>
            <person name="Rohde M."/>
            <person name="Glavina Del Rio T."/>
            <person name="Tice H."/>
            <person name="Copeland A."/>
            <person name="Cheng J.F."/>
            <person name="Lucas S."/>
            <person name="Chen F."/>
            <person name="Nolan M."/>
            <person name="Bruce D."/>
            <person name="Goodwin L."/>
            <person name="Pitluck S."/>
            <person name="Ivanova N."/>
            <person name="Mavromatis K."/>
            <person name="Ovchinnikova G."/>
            <person name="Pati A."/>
            <person name="Chen A."/>
            <person name="Palaniappan K."/>
            <person name="Hauser L."/>
            <person name="Chang Y.J."/>
            <person name="Jefferies C.C."/>
            <person name="Saunders E."/>
            <person name="Brettin T."/>
            <person name="Detter J.C."/>
            <person name="Han C."/>
            <person name="Chain P."/>
            <person name="Bristow J."/>
            <person name="Eisen J.A."/>
            <person name="Markowitz V."/>
            <person name="Hugenholtz P."/>
            <person name="Kyrpides N.C."/>
            <person name="Klenk H.P."/>
            <person name="Lapidus A."/>
        </authorList>
    </citation>
    <scope>NUCLEOTIDE SEQUENCE [LARGE SCALE GENOMIC DNA]</scope>
    <source>
        <strain evidence="2">ATCC BAA-8 / DSM 12333 / NBRC 16432</strain>
    </source>
</reference>
<organism evidence="1 2">
    <name type="scientific">Beutenbergia cavernae (strain ATCC BAA-8 / DSM 12333 / CCUG 43141 / JCM 11478 / NBRC 16432 / NCIMB 13614 / HKI 0122)</name>
    <dbReference type="NCBI Taxonomy" id="471853"/>
    <lineage>
        <taxon>Bacteria</taxon>
        <taxon>Bacillati</taxon>
        <taxon>Actinomycetota</taxon>
        <taxon>Actinomycetes</taxon>
        <taxon>Micrococcales</taxon>
        <taxon>Beutenbergiaceae</taxon>
        <taxon>Beutenbergia</taxon>
    </lineage>
</organism>
<dbReference type="eggNOG" id="COG0695">
    <property type="taxonomic scope" value="Bacteria"/>
</dbReference>
<dbReference type="KEGG" id="bcv:Bcav_3258"/>
<dbReference type="InterPro" id="IPR036249">
    <property type="entry name" value="Thioredoxin-like_sf"/>
</dbReference>
<dbReference type="AlphaFoldDB" id="C5C191"/>
<dbReference type="Proteomes" id="UP000007962">
    <property type="component" value="Chromosome"/>
</dbReference>
<evidence type="ECO:0000313" key="1">
    <source>
        <dbReference type="EMBL" id="ACQ81501.1"/>
    </source>
</evidence>
<name>C5C191_BEUC1</name>
<sequence length="98" mass="10323">MRRMTAPIGSPDVPAPPDVRVLLLERTGCHLCAEAREVLAGVCGPRGIRWVPVDVDESADLVAAYGELVPVVLVDGVPRGQWRIDPAKVAAAVDVTGS</sequence>
<dbReference type="Gene3D" id="3.40.30.10">
    <property type="entry name" value="Glutaredoxin"/>
    <property type="match status" value="1"/>
</dbReference>
<dbReference type="Pfam" id="PF05768">
    <property type="entry name" value="Glrx-like"/>
    <property type="match status" value="1"/>
</dbReference>
<dbReference type="EMBL" id="CP001618">
    <property type="protein sequence ID" value="ACQ81501.1"/>
    <property type="molecule type" value="Genomic_DNA"/>
</dbReference>
<proteinExistence type="predicted"/>
<evidence type="ECO:0000313" key="2">
    <source>
        <dbReference type="Proteomes" id="UP000007962"/>
    </source>
</evidence>
<dbReference type="SUPFAM" id="SSF52833">
    <property type="entry name" value="Thioredoxin-like"/>
    <property type="match status" value="1"/>
</dbReference>
<dbReference type="HOGENOM" id="CLU_125054_2_2_11"/>
<gene>
    <name evidence="1" type="ordered locus">Bcav_3258</name>
</gene>
<keyword evidence="2" id="KW-1185">Reference proteome</keyword>
<dbReference type="InterPro" id="IPR008554">
    <property type="entry name" value="Glutaredoxin-like"/>
</dbReference>
<dbReference type="STRING" id="471853.Bcav_3258"/>
<protein>
    <submittedName>
        <fullName evidence="1">Glutaredoxin 2</fullName>
    </submittedName>
</protein>